<dbReference type="InterPro" id="IPR020846">
    <property type="entry name" value="MFS_dom"/>
</dbReference>
<comment type="caution">
    <text evidence="8">The sequence shown here is derived from an EMBL/GenBank/DDBJ whole genome shotgun (WGS) entry which is preliminary data.</text>
</comment>
<dbReference type="Gene3D" id="1.20.1250.20">
    <property type="entry name" value="MFS general substrate transporter like domains"/>
    <property type="match status" value="1"/>
</dbReference>
<feature type="transmembrane region" description="Helical" evidence="6">
    <location>
        <begin position="117"/>
        <end position="138"/>
    </location>
</feature>
<dbReference type="Proteomes" id="UP001438953">
    <property type="component" value="Unassembled WGS sequence"/>
</dbReference>
<keyword evidence="5 6" id="KW-0472">Membrane</keyword>
<feature type="transmembrane region" description="Helical" evidence="6">
    <location>
        <begin position="24"/>
        <end position="51"/>
    </location>
</feature>
<evidence type="ECO:0000313" key="8">
    <source>
        <dbReference type="EMBL" id="MER5173213.1"/>
    </source>
</evidence>
<evidence type="ECO:0000313" key="9">
    <source>
        <dbReference type="Proteomes" id="UP001438953"/>
    </source>
</evidence>
<dbReference type="EMBL" id="JAYWLC010000016">
    <property type="protein sequence ID" value="MER5173213.1"/>
    <property type="molecule type" value="Genomic_DNA"/>
</dbReference>
<evidence type="ECO:0000256" key="1">
    <source>
        <dbReference type="ARBA" id="ARBA00004141"/>
    </source>
</evidence>
<feature type="transmembrane region" description="Helical" evidence="6">
    <location>
        <begin position="178"/>
        <end position="199"/>
    </location>
</feature>
<feature type="domain" description="Major facilitator superfamily (MFS) profile" evidence="7">
    <location>
        <begin position="26"/>
        <end position="457"/>
    </location>
</feature>
<dbReference type="Pfam" id="PF07690">
    <property type="entry name" value="MFS_1"/>
    <property type="match status" value="1"/>
</dbReference>
<dbReference type="Gene3D" id="1.20.1720.10">
    <property type="entry name" value="Multidrug resistance protein D"/>
    <property type="match status" value="1"/>
</dbReference>
<dbReference type="PROSITE" id="PS50850">
    <property type="entry name" value="MFS"/>
    <property type="match status" value="1"/>
</dbReference>
<evidence type="ECO:0000256" key="3">
    <source>
        <dbReference type="ARBA" id="ARBA00022692"/>
    </source>
</evidence>
<organism evidence="8 9">
    <name type="scientific">Thioclava kandeliae</name>
    <dbReference type="NCBI Taxonomy" id="3070818"/>
    <lineage>
        <taxon>Bacteria</taxon>
        <taxon>Pseudomonadati</taxon>
        <taxon>Pseudomonadota</taxon>
        <taxon>Alphaproteobacteria</taxon>
        <taxon>Rhodobacterales</taxon>
        <taxon>Paracoccaceae</taxon>
        <taxon>Thioclava</taxon>
    </lineage>
</organism>
<feature type="transmembrane region" description="Helical" evidence="6">
    <location>
        <begin position="92"/>
        <end position="111"/>
    </location>
</feature>
<evidence type="ECO:0000259" key="7">
    <source>
        <dbReference type="PROSITE" id="PS50850"/>
    </source>
</evidence>
<dbReference type="PANTHER" id="PTHR42718">
    <property type="entry name" value="MAJOR FACILITATOR SUPERFAMILY MULTIDRUG TRANSPORTER MFSC"/>
    <property type="match status" value="1"/>
</dbReference>
<feature type="transmembrane region" description="Helical" evidence="6">
    <location>
        <begin position="365"/>
        <end position="383"/>
    </location>
</feature>
<reference evidence="8 9" key="1">
    <citation type="submission" date="2024-01" db="EMBL/GenBank/DDBJ databases">
        <authorList>
            <person name="Deng Y."/>
            <person name="Su J."/>
        </authorList>
    </citation>
    <scope>NUCLEOTIDE SEQUENCE [LARGE SCALE GENOMIC DNA]</scope>
    <source>
        <strain evidence="8 9">CPCC 100088</strain>
    </source>
</reference>
<feature type="transmembrane region" description="Helical" evidence="6">
    <location>
        <begin position="211"/>
        <end position="230"/>
    </location>
</feature>
<feature type="transmembrane region" description="Helical" evidence="6">
    <location>
        <begin position="310"/>
        <end position="328"/>
    </location>
</feature>
<keyword evidence="9" id="KW-1185">Reference proteome</keyword>
<feature type="transmembrane region" description="Helical" evidence="6">
    <location>
        <begin position="236"/>
        <end position="253"/>
    </location>
</feature>
<accession>A0ABV1SJZ0</accession>
<dbReference type="SUPFAM" id="SSF103473">
    <property type="entry name" value="MFS general substrate transporter"/>
    <property type="match status" value="1"/>
</dbReference>
<dbReference type="CDD" id="cd17321">
    <property type="entry name" value="MFS_MMR_MDR_like"/>
    <property type="match status" value="1"/>
</dbReference>
<proteinExistence type="predicted"/>
<feature type="transmembrane region" description="Helical" evidence="6">
    <location>
        <begin position="274"/>
        <end position="298"/>
    </location>
</feature>
<reference evidence="8 9" key="2">
    <citation type="submission" date="2024-06" db="EMBL/GenBank/DDBJ databases">
        <title>Thioclava kandeliae sp. nov. from a rhizosphere soil sample of Kandelia candel in a mangrove.</title>
        <authorList>
            <person name="Mu T."/>
        </authorList>
    </citation>
    <scope>NUCLEOTIDE SEQUENCE [LARGE SCALE GENOMIC DNA]</scope>
    <source>
        <strain evidence="8 9">CPCC 100088</strain>
    </source>
</reference>
<comment type="subcellular location">
    <subcellularLocation>
        <location evidence="1">Membrane</location>
        <topology evidence="1">Multi-pass membrane protein</topology>
    </subcellularLocation>
</comment>
<feature type="transmembrane region" description="Helical" evidence="6">
    <location>
        <begin position="63"/>
        <end position="83"/>
    </location>
</feature>
<feature type="transmembrane region" description="Helical" evidence="6">
    <location>
        <begin position="404"/>
        <end position="424"/>
    </location>
</feature>
<feature type="transmembrane region" description="Helical" evidence="6">
    <location>
        <begin position="430"/>
        <end position="450"/>
    </location>
</feature>
<dbReference type="InterPro" id="IPR036259">
    <property type="entry name" value="MFS_trans_sf"/>
</dbReference>
<keyword evidence="2" id="KW-0813">Transport</keyword>
<dbReference type="InterPro" id="IPR011701">
    <property type="entry name" value="MFS"/>
</dbReference>
<dbReference type="PRINTS" id="PR01036">
    <property type="entry name" value="TCRTETB"/>
</dbReference>
<gene>
    <name evidence="8" type="ORF">VSX56_15695</name>
</gene>
<dbReference type="RefSeq" id="WP_350938504.1">
    <property type="nucleotide sequence ID" value="NZ_JAYWLC010000016.1"/>
</dbReference>
<feature type="transmembrane region" description="Helical" evidence="6">
    <location>
        <begin position="150"/>
        <end position="172"/>
    </location>
</feature>
<sequence length="462" mass="47711">MTHADPAATQTTVYEDGLPAPRRYFALFALLVTLTLVVLDGAIANVALPAIHESLNASTSKTVWVVTAYQLTLVMGLLPMAFLGEAIGPKRLFTGGVILFTLSSGLCALAPSIDWLIAARVLQGIGAAPIMSLTIALLRYSLPAGMLGRVIGFNSMVVALATAAGPALGAAVLSVTGWPWLFALNVPVGIVALVASVALIGPRGTGRRADIPAMVMNALGFAALILGAGRVAVVPWQGWAMLAASVLVFAALIRREWHKETPVIPLDLLRRPAFRLSIIVSVTIFAGQMAGFVALPFLLMRGFSMSPLEMGLAMSAWPLALATTGAWAGRMADQIDGARLCAIGALVMALGFAIASVWSTSLVPLILGMVISGAAFGFVQVPNNRNMLMTAPQVRAGAAGGCQSTARLLGQTVGGLALSIMFALLPEGEVPQLGLAFAAIAAIAGGLMSLRRSAVARSVIAG</sequence>
<evidence type="ECO:0000256" key="2">
    <source>
        <dbReference type="ARBA" id="ARBA00022448"/>
    </source>
</evidence>
<evidence type="ECO:0000256" key="6">
    <source>
        <dbReference type="SAM" id="Phobius"/>
    </source>
</evidence>
<evidence type="ECO:0000256" key="5">
    <source>
        <dbReference type="ARBA" id="ARBA00023136"/>
    </source>
</evidence>
<keyword evidence="4 6" id="KW-1133">Transmembrane helix</keyword>
<name>A0ABV1SJZ0_9RHOB</name>
<evidence type="ECO:0000256" key="4">
    <source>
        <dbReference type="ARBA" id="ARBA00022989"/>
    </source>
</evidence>
<feature type="transmembrane region" description="Helical" evidence="6">
    <location>
        <begin position="340"/>
        <end position="359"/>
    </location>
</feature>
<dbReference type="PANTHER" id="PTHR42718:SF9">
    <property type="entry name" value="MAJOR FACILITATOR SUPERFAMILY MULTIDRUG TRANSPORTER MFSC"/>
    <property type="match status" value="1"/>
</dbReference>
<keyword evidence="3 6" id="KW-0812">Transmembrane</keyword>
<protein>
    <submittedName>
        <fullName evidence="8">MFS transporter</fullName>
    </submittedName>
</protein>